<dbReference type="EMBL" id="AQGS01000231">
    <property type="protein sequence ID" value="EPS41624.1"/>
    <property type="molecule type" value="Genomic_DNA"/>
</dbReference>
<dbReference type="Proteomes" id="UP000015100">
    <property type="component" value="Unassembled WGS sequence"/>
</dbReference>
<dbReference type="InterPro" id="IPR023213">
    <property type="entry name" value="CAT-like_dom_sf"/>
</dbReference>
<evidence type="ECO:0008006" key="3">
    <source>
        <dbReference type="Google" id="ProtNLM"/>
    </source>
</evidence>
<accession>S8AFD4</accession>
<name>S8AFD4_DACHA</name>
<comment type="caution">
    <text evidence="1">The sequence shown here is derived from an EMBL/GenBank/DDBJ whole genome shotgun (WGS) entry which is preliminary data.</text>
</comment>
<dbReference type="Gene3D" id="3.30.559.10">
    <property type="entry name" value="Chloramphenicol acetyltransferase-like domain"/>
    <property type="match status" value="2"/>
</dbReference>
<dbReference type="HOGENOM" id="CLU_580184_0_0_1"/>
<dbReference type="OMA" id="DCWEVVK"/>
<evidence type="ECO:0000313" key="1">
    <source>
        <dbReference type="EMBL" id="EPS41624.1"/>
    </source>
</evidence>
<sequence>MGSIEPPGVGSTSEWPQEYTLKTNEPLAQDCVTVVCLGVSGRLDVGFLKEKHGELVQRWPVLGGLLVTKQSPYSMTTGDNVDFEHREIDSKLIDVAPVDFELSKHEREGDKPVIRPYRTGKQYLTVPDLYFGAVSTLNITVGTLFAIRVTLLQDATIIAFKFSHFFIDGQGCYDVIEQYNNLLWGKQVPRAVPPPGIHKKLSEMISGHDTMPVEPPEKGGWEYNRNFLQVGSFGLVSTIAQTILSDYSAKIGLTEPVIEKHIYLPPRFIEMLQESCQMEINDLRIGGEEKIKLSKMDVINAWWLKRIYSNLRGSIVLNMGYAFNFGDKIPQNPTEKYFQGHYYGLYVPMGTVADLKEQSIAQTALKIRRNVSLAKQPSVIRANLEYLESIQTEKIIPTAKGGENEGSPLFSSWNRFPFEKLDFSPALKGSPETGRVIFNNPRIVLPLNIKWKPKLLFFNDPEGGIWCQSMQLPSHWKGFEDINDDERIEK</sequence>
<proteinExistence type="predicted"/>
<dbReference type="OrthoDB" id="21502at2759"/>
<evidence type="ECO:0000313" key="2">
    <source>
        <dbReference type="Proteomes" id="UP000015100"/>
    </source>
</evidence>
<reference evidence="1 2" key="1">
    <citation type="journal article" date="2013" name="PLoS Genet.">
        <title>Genomic mechanisms accounting for the adaptation to parasitism in nematode-trapping fungi.</title>
        <authorList>
            <person name="Meerupati T."/>
            <person name="Andersson K.M."/>
            <person name="Friman E."/>
            <person name="Kumar D."/>
            <person name="Tunlid A."/>
            <person name="Ahren D."/>
        </authorList>
    </citation>
    <scope>NUCLEOTIDE SEQUENCE [LARGE SCALE GENOMIC DNA]</scope>
    <source>
        <strain evidence="1 2">CBS 200.50</strain>
    </source>
</reference>
<dbReference type="eggNOG" id="ENOG502SNZY">
    <property type="taxonomic scope" value="Eukaryota"/>
</dbReference>
<gene>
    <name evidence="1" type="ORF">H072_4498</name>
</gene>
<protein>
    <recommendedName>
        <fullName evidence="3">Transferase</fullName>
    </recommendedName>
</protein>
<reference evidence="2" key="2">
    <citation type="submission" date="2013-04" db="EMBL/GenBank/DDBJ databases">
        <title>Genomic mechanisms accounting for the adaptation to parasitism in nematode-trapping fungi.</title>
        <authorList>
            <person name="Ahren D.G."/>
        </authorList>
    </citation>
    <scope>NUCLEOTIDE SEQUENCE [LARGE SCALE GENOMIC DNA]</scope>
    <source>
        <strain evidence="2">CBS 200.50</strain>
    </source>
</reference>
<keyword evidence="2" id="KW-1185">Reference proteome</keyword>
<dbReference type="AlphaFoldDB" id="S8AFD4"/>
<organism evidence="1 2">
    <name type="scientific">Dactylellina haptotyla (strain CBS 200.50)</name>
    <name type="common">Nematode-trapping fungus</name>
    <name type="synonym">Monacrosporium haptotylum</name>
    <dbReference type="NCBI Taxonomy" id="1284197"/>
    <lineage>
        <taxon>Eukaryota</taxon>
        <taxon>Fungi</taxon>
        <taxon>Dikarya</taxon>
        <taxon>Ascomycota</taxon>
        <taxon>Pezizomycotina</taxon>
        <taxon>Orbiliomycetes</taxon>
        <taxon>Orbiliales</taxon>
        <taxon>Orbiliaceae</taxon>
        <taxon>Dactylellina</taxon>
    </lineage>
</organism>
<dbReference type="STRING" id="1284197.S8AFD4"/>